<feature type="compositionally biased region" description="Low complexity" evidence="1">
    <location>
        <begin position="10"/>
        <end position="22"/>
    </location>
</feature>
<dbReference type="Proteomes" id="UP000466831">
    <property type="component" value="Chromosome"/>
</dbReference>
<accession>A0ABN5ZNK2</accession>
<feature type="compositionally biased region" description="Basic and acidic residues" evidence="1">
    <location>
        <begin position="41"/>
        <end position="50"/>
    </location>
</feature>
<dbReference type="EMBL" id="AP022584">
    <property type="protein sequence ID" value="BBY10219.1"/>
    <property type="molecule type" value="Genomic_DNA"/>
</dbReference>
<gene>
    <name evidence="2" type="ORF">MMARJ_09590</name>
</gene>
<keyword evidence="3" id="KW-1185">Reference proteome</keyword>
<protein>
    <submittedName>
        <fullName evidence="2">Uncharacterized protein</fullName>
    </submittedName>
</protein>
<evidence type="ECO:0000313" key="3">
    <source>
        <dbReference type="Proteomes" id="UP000466831"/>
    </source>
</evidence>
<evidence type="ECO:0000256" key="1">
    <source>
        <dbReference type="SAM" id="MobiDB-lite"/>
    </source>
</evidence>
<evidence type="ECO:0000313" key="2">
    <source>
        <dbReference type="EMBL" id="BBY10219.1"/>
    </source>
</evidence>
<proteinExistence type="predicted"/>
<feature type="region of interest" description="Disordered" evidence="1">
    <location>
        <begin position="1"/>
        <end position="57"/>
    </location>
</feature>
<sequence length="100" mass="10382">MAAPAALGSRAAFLPAARAPGATSPSPPADDAQPGPINGVELRKRPEPKIRPPVPPRCDVVVARGTRAPTGDKIRSRIKVRVRMPNSAAYPAEGGRVSTL</sequence>
<reference evidence="2 3" key="1">
    <citation type="journal article" date="2019" name="Emerg. Microbes Infect.">
        <title>Comprehensive subspecies identification of 175 nontuberculous mycobacteria species based on 7547 genomic profiles.</title>
        <authorList>
            <person name="Matsumoto Y."/>
            <person name="Kinjo T."/>
            <person name="Motooka D."/>
            <person name="Nabeya D."/>
            <person name="Jung N."/>
            <person name="Uechi K."/>
            <person name="Horii T."/>
            <person name="Iida T."/>
            <person name="Fujita J."/>
            <person name="Nakamura S."/>
        </authorList>
    </citation>
    <scope>NUCLEOTIDE SEQUENCE [LARGE SCALE GENOMIC DNA]</scope>
    <source>
        <strain evidence="2 3">JCM 17324</strain>
    </source>
</reference>
<organism evidence="2 3">
    <name type="scientific">Mycobacterium marseillense</name>
    <dbReference type="NCBI Taxonomy" id="701042"/>
    <lineage>
        <taxon>Bacteria</taxon>
        <taxon>Bacillati</taxon>
        <taxon>Actinomycetota</taxon>
        <taxon>Actinomycetes</taxon>
        <taxon>Mycobacteriales</taxon>
        <taxon>Mycobacteriaceae</taxon>
        <taxon>Mycobacterium</taxon>
        <taxon>Mycobacterium avium complex (MAC)</taxon>
    </lineage>
</organism>
<name>A0ABN5ZNK2_9MYCO</name>